<evidence type="ECO:0000259" key="2">
    <source>
        <dbReference type="Pfam" id="PF13340"/>
    </source>
</evidence>
<protein>
    <submittedName>
        <fullName evidence="3">IS5 family transposase</fullName>
    </submittedName>
</protein>
<evidence type="ECO:0000313" key="3">
    <source>
        <dbReference type="EMBL" id="PWS33947.1"/>
    </source>
</evidence>
<dbReference type="EMBL" id="QGNA01000014">
    <property type="protein sequence ID" value="PWS33947.1"/>
    <property type="molecule type" value="Genomic_DNA"/>
</dbReference>
<dbReference type="InterPro" id="IPR012337">
    <property type="entry name" value="RNaseH-like_sf"/>
</dbReference>
<feature type="domain" description="Insertion element IS402-like" evidence="2">
    <location>
        <begin position="6"/>
        <end position="80"/>
    </location>
</feature>
<comment type="caution">
    <text evidence="3">The sequence shown here is derived from an EMBL/GenBank/DDBJ whole genome shotgun (WGS) entry which is preliminary data.</text>
</comment>
<name>A0A317F7B1_9PROT</name>
<organism evidence="3 4">
    <name type="scientific">Falsiroseomonas bella</name>
    <dbReference type="NCBI Taxonomy" id="2184016"/>
    <lineage>
        <taxon>Bacteria</taxon>
        <taxon>Pseudomonadati</taxon>
        <taxon>Pseudomonadota</taxon>
        <taxon>Alphaproteobacteria</taxon>
        <taxon>Acetobacterales</taxon>
        <taxon>Roseomonadaceae</taxon>
        <taxon>Falsiroseomonas</taxon>
    </lineage>
</organism>
<dbReference type="GO" id="GO:0004803">
    <property type="term" value="F:transposase activity"/>
    <property type="evidence" value="ECO:0007669"/>
    <property type="project" value="InterPro"/>
</dbReference>
<dbReference type="Pfam" id="PF13340">
    <property type="entry name" value="DUF4096"/>
    <property type="match status" value="1"/>
</dbReference>
<gene>
    <name evidence="3" type="ORF">DFH01_27720</name>
</gene>
<accession>A0A317F7B1</accession>
<reference evidence="4" key="1">
    <citation type="submission" date="2018-05" db="EMBL/GenBank/DDBJ databases">
        <authorList>
            <person name="Du Z."/>
            <person name="Wang X."/>
        </authorList>
    </citation>
    <scope>NUCLEOTIDE SEQUENCE [LARGE SCALE GENOMIC DNA]</scope>
    <source>
        <strain evidence="4">CQN31</strain>
    </source>
</reference>
<dbReference type="Pfam" id="PF01609">
    <property type="entry name" value="DDE_Tnp_1"/>
    <property type="match status" value="1"/>
</dbReference>
<dbReference type="SUPFAM" id="SSF53098">
    <property type="entry name" value="Ribonuclease H-like"/>
    <property type="match status" value="1"/>
</dbReference>
<dbReference type="GO" id="GO:0003677">
    <property type="term" value="F:DNA binding"/>
    <property type="evidence" value="ECO:0007669"/>
    <property type="project" value="InterPro"/>
</dbReference>
<evidence type="ECO:0000259" key="1">
    <source>
        <dbReference type="Pfam" id="PF01609"/>
    </source>
</evidence>
<dbReference type="PANTHER" id="PTHR30007:SF1">
    <property type="entry name" value="BLR1914 PROTEIN"/>
    <property type="match status" value="1"/>
</dbReference>
<dbReference type="OrthoDB" id="9798237at2"/>
<dbReference type="AlphaFoldDB" id="A0A317F7B1"/>
<keyword evidence="4" id="KW-1185">Reference proteome</keyword>
<proteinExistence type="predicted"/>
<dbReference type="InterPro" id="IPR025161">
    <property type="entry name" value="IS402-like_dom"/>
</dbReference>
<dbReference type="GO" id="GO:0006313">
    <property type="term" value="P:DNA transposition"/>
    <property type="evidence" value="ECO:0007669"/>
    <property type="project" value="InterPro"/>
</dbReference>
<dbReference type="InterPro" id="IPR002559">
    <property type="entry name" value="Transposase_11"/>
</dbReference>
<dbReference type="NCBIfam" id="NF033580">
    <property type="entry name" value="transpos_IS5_3"/>
    <property type="match status" value="1"/>
</dbReference>
<dbReference type="PANTHER" id="PTHR30007">
    <property type="entry name" value="PHP DOMAIN PROTEIN"/>
    <property type="match status" value="1"/>
</dbReference>
<dbReference type="RefSeq" id="WP_109873782.1">
    <property type="nucleotide sequence ID" value="NZ_QGNA01000014.1"/>
</dbReference>
<evidence type="ECO:0000313" key="4">
    <source>
        <dbReference type="Proteomes" id="UP000245765"/>
    </source>
</evidence>
<sequence length="257" mass="28702">MSRFDLSEAEWRIIEPLLPGADGARMGRPRLDDRRVLNAIFFVLRTGTPWRDLPERYGPHTTAYNRFNRWAKRGVWLAIFEALAAHSPGSLALIDSSIVRAHQHAAGGKKGGADHAIGRSRGGLSTKIHARVGAHGLPVRLALSAGQAADMRAVPDLLVGLPVDSDVVADRGYDYADVRQRIQAAGCRAHVPTTRQKLMQISVAPALYRQRNLIERCFNRLKHFRRIATRFDKLARNYLSAVAIAAIRLWTRFESRT</sequence>
<dbReference type="Proteomes" id="UP000245765">
    <property type="component" value="Unassembled WGS sequence"/>
</dbReference>
<feature type="domain" description="Transposase IS4-like" evidence="1">
    <location>
        <begin position="88"/>
        <end position="249"/>
    </location>
</feature>